<organism evidence="3 4">
    <name type="scientific">Thermoactinomyces intermedius</name>
    <dbReference type="NCBI Taxonomy" id="2024"/>
    <lineage>
        <taxon>Bacteria</taxon>
        <taxon>Bacillati</taxon>
        <taxon>Bacillota</taxon>
        <taxon>Bacilli</taxon>
        <taxon>Bacillales</taxon>
        <taxon>Thermoactinomycetaceae</taxon>
        <taxon>Thermoactinomyces</taxon>
    </lineage>
</organism>
<dbReference type="GO" id="GO:0016887">
    <property type="term" value="F:ATP hydrolysis activity"/>
    <property type="evidence" value="ECO:0007669"/>
    <property type="project" value="InterPro"/>
</dbReference>
<name>A0A8I1DE36_THEIN</name>
<dbReference type="PROSITE" id="PS00662">
    <property type="entry name" value="T2SP_E"/>
    <property type="match status" value="1"/>
</dbReference>
<dbReference type="PANTHER" id="PTHR30486">
    <property type="entry name" value="TWITCHING MOTILITY PROTEIN PILT"/>
    <property type="match status" value="1"/>
</dbReference>
<dbReference type="EMBL" id="JAECVW010000002">
    <property type="protein sequence ID" value="MBH8594537.1"/>
    <property type="molecule type" value="Genomic_DNA"/>
</dbReference>
<comment type="similarity">
    <text evidence="1">Belongs to the GSP E family.</text>
</comment>
<evidence type="ECO:0000259" key="2">
    <source>
        <dbReference type="PROSITE" id="PS00662"/>
    </source>
</evidence>
<dbReference type="InterPro" id="IPR006321">
    <property type="entry name" value="PilT/PilU"/>
</dbReference>
<dbReference type="SUPFAM" id="SSF52540">
    <property type="entry name" value="P-loop containing nucleoside triphosphate hydrolases"/>
    <property type="match status" value="1"/>
</dbReference>
<dbReference type="PANTHER" id="PTHR30486:SF6">
    <property type="entry name" value="TYPE IV PILUS RETRACTATION ATPASE PILT"/>
    <property type="match status" value="1"/>
</dbReference>
<dbReference type="AlphaFoldDB" id="A0A8I1DE36"/>
<gene>
    <name evidence="3" type="primary">tadA</name>
    <name evidence="3" type="ORF">I8U20_04240</name>
</gene>
<dbReference type="Proteomes" id="UP000633619">
    <property type="component" value="Unassembled WGS sequence"/>
</dbReference>
<dbReference type="Pfam" id="PF00437">
    <property type="entry name" value="T2SSE"/>
    <property type="match status" value="1"/>
</dbReference>
<dbReference type="InterPro" id="IPR050921">
    <property type="entry name" value="T4SS_GSP_E_ATPase"/>
</dbReference>
<comment type="caution">
    <text evidence="3">The sequence shown here is derived from an EMBL/GenBank/DDBJ whole genome shotgun (WGS) entry which is preliminary data.</text>
</comment>
<dbReference type="CDD" id="cd01131">
    <property type="entry name" value="PilT"/>
    <property type="match status" value="1"/>
</dbReference>
<protein>
    <submittedName>
        <fullName evidence="3">Flp pilus assembly complex ATPase component TadA</fullName>
    </submittedName>
</protein>
<proteinExistence type="inferred from homology"/>
<evidence type="ECO:0000313" key="3">
    <source>
        <dbReference type="EMBL" id="MBH8594537.1"/>
    </source>
</evidence>
<dbReference type="Gene3D" id="3.30.450.90">
    <property type="match status" value="1"/>
</dbReference>
<evidence type="ECO:0000256" key="1">
    <source>
        <dbReference type="ARBA" id="ARBA00006611"/>
    </source>
</evidence>
<reference evidence="3 4" key="1">
    <citation type="submission" date="2020-12" db="EMBL/GenBank/DDBJ databases">
        <title>WGS of Thermoactinomyces spp.</title>
        <authorList>
            <person name="Cheng K."/>
        </authorList>
    </citation>
    <scope>NUCLEOTIDE SEQUENCE [LARGE SCALE GENOMIC DNA]</scope>
    <source>
        <strain evidence="4">CICC 10671\DSM 43846</strain>
    </source>
</reference>
<dbReference type="InterPro" id="IPR001482">
    <property type="entry name" value="T2SS/T4SS_dom"/>
</dbReference>
<accession>A0A8I1DE36</accession>
<keyword evidence="4" id="KW-1185">Reference proteome</keyword>
<feature type="domain" description="Bacterial type II secretion system protein E" evidence="2">
    <location>
        <begin position="208"/>
        <end position="222"/>
    </location>
</feature>
<dbReference type="InterPro" id="IPR027417">
    <property type="entry name" value="P-loop_NTPase"/>
</dbReference>
<sequence length="347" mass="38813">MERKIQNKVELVKIVGISAGGGKRVLLEEAVHLALKEGATDLHYIEGEHPCMRVNGEVLVWYAGRGIREEIEKCMPSGTDPVRESDFTWHSGHHRARIHCYQKQERLALAIRFLPDRIPTPKELHLPPVLYQKVMYQTGLLLVTGPTGSGKTTTLASLIQELNHTEALHILTLEDPIEYFHASKKSLVIQREIGKDTESYVSGMLSALRQGPDVIMVGELRDVESIMAALHLAETGKRVMATFHAGNVEKAIYRIIDSFPADRQKWVRSQLAASLSAVVAQKMAGPIGRRMRPVFEVLLNHRSVAHLIRNGEIHQLPSVMQAHQASGMQTMEMELRKLQEEGIGAIE</sequence>
<evidence type="ECO:0000313" key="4">
    <source>
        <dbReference type="Proteomes" id="UP000633619"/>
    </source>
</evidence>
<dbReference type="Gene3D" id="3.40.50.300">
    <property type="entry name" value="P-loop containing nucleotide triphosphate hydrolases"/>
    <property type="match status" value="1"/>
</dbReference>
<dbReference type="RefSeq" id="WP_181731775.1">
    <property type="nucleotide sequence ID" value="NZ_JACEIR010000003.1"/>
</dbReference>
<dbReference type="GO" id="GO:0005524">
    <property type="term" value="F:ATP binding"/>
    <property type="evidence" value="ECO:0007669"/>
    <property type="project" value="InterPro"/>
</dbReference>